<dbReference type="Gene3D" id="1.10.1660.10">
    <property type="match status" value="1"/>
</dbReference>
<dbReference type="RefSeq" id="WP_397676704.1">
    <property type="nucleotide sequence ID" value="NZ_JBIRFW010000013.1"/>
</dbReference>
<keyword evidence="1" id="KW-0238">DNA-binding</keyword>
<accession>A0ABW7RNQ2</accession>
<dbReference type="InterPro" id="IPR009061">
    <property type="entry name" value="DNA-bd_dom_put_sf"/>
</dbReference>
<dbReference type="InterPro" id="IPR000551">
    <property type="entry name" value="MerR-type_HTH_dom"/>
</dbReference>
<evidence type="ECO:0000256" key="1">
    <source>
        <dbReference type="ARBA" id="ARBA00023125"/>
    </source>
</evidence>
<dbReference type="SUPFAM" id="SSF46955">
    <property type="entry name" value="Putative DNA-binding domain"/>
    <property type="match status" value="1"/>
</dbReference>
<gene>
    <name evidence="3" type="ORF">ACH4GP_35865</name>
</gene>
<dbReference type="PANTHER" id="PTHR30204">
    <property type="entry name" value="REDOX-CYCLING DRUG-SENSING TRANSCRIPTIONAL ACTIVATOR SOXR"/>
    <property type="match status" value="1"/>
</dbReference>
<protein>
    <submittedName>
        <fullName evidence="3">MerR family transcriptional regulator</fullName>
    </submittedName>
</protein>
<organism evidence="3 4">
    <name type="scientific">Streptomyces celluloflavus</name>
    <dbReference type="NCBI Taxonomy" id="58344"/>
    <lineage>
        <taxon>Bacteria</taxon>
        <taxon>Bacillati</taxon>
        <taxon>Actinomycetota</taxon>
        <taxon>Actinomycetes</taxon>
        <taxon>Kitasatosporales</taxon>
        <taxon>Streptomycetaceae</taxon>
        <taxon>Streptomyces</taxon>
    </lineage>
</organism>
<evidence type="ECO:0000259" key="2">
    <source>
        <dbReference type="PROSITE" id="PS50937"/>
    </source>
</evidence>
<evidence type="ECO:0000313" key="4">
    <source>
        <dbReference type="Proteomes" id="UP001610990"/>
    </source>
</evidence>
<dbReference type="PANTHER" id="PTHR30204:SF93">
    <property type="entry name" value="HTH MERR-TYPE DOMAIN-CONTAINING PROTEIN"/>
    <property type="match status" value="1"/>
</dbReference>
<dbReference type="Proteomes" id="UP001610990">
    <property type="component" value="Unassembled WGS sequence"/>
</dbReference>
<dbReference type="Pfam" id="PF00376">
    <property type="entry name" value="MerR"/>
    <property type="match status" value="1"/>
</dbReference>
<evidence type="ECO:0000313" key="3">
    <source>
        <dbReference type="EMBL" id="MFH8589696.1"/>
    </source>
</evidence>
<dbReference type="SMART" id="SM00422">
    <property type="entry name" value="HTH_MERR"/>
    <property type="match status" value="1"/>
</dbReference>
<feature type="domain" description="HTH merR-type" evidence="2">
    <location>
        <begin position="1"/>
        <end position="69"/>
    </location>
</feature>
<dbReference type="EMBL" id="JBIRGH010000035">
    <property type="protein sequence ID" value="MFH8589696.1"/>
    <property type="molecule type" value="Genomic_DNA"/>
</dbReference>
<dbReference type="PRINTS" id="PR00040">
    <property type="entry name" value="HTHMERR"/>
</dbReference>
<proteinExistence type="predicted"/>
<dbReference type="PROSITE" id="PS50937">
    <property type="entry name" value="HTH_MERR_2"/>
    <property type="match status" value="1"/>
</dbReference>
<dbReference type="CDD" id="cd00592">
    <property type="entry name" value="HTH_MerR-like"/>
    <property type="match status" value="1"/>
</dbReference>
<dbReference type="InterPro" id="IPR047057">
    <property type="entry name" value="MerR_fam"/>
</dbReference>
<keyword evidence="4" id="KW-1185">Reference proteome</keyword>
<name>A0ABW7RNQ2_9ACTN</name>
<sequence length="294" mass="31210">MRIGELAALVGVSTRTVRHYHHLGLLPEPARRANGYREYGIRDAAALARVRRLTELGLCLEEVRDVLADDAGRELRDVLVELDADLARQEEAIRARRVRLGALLRQADEHGGLPDEGPVSEQLAGLFAEMARTSAALPGPEPAMAAKEREGLALLETITSPGELAPVMATLRETFAGPGAMERAYEVYALLDGLADAAPDDSRVAEVARALADCLPRRLVAEGATAVESAMEREWRGGVADDGGSGGAGVMGAVLADLAPAQAAAVRQTIRLIGQLERESRGSQASTEKGAREL</sequence>
<reference evidence="3 4" key="1">
    <citation type="submission" date="2024-10" db="EMBL/GenBank/DDBJ databases">
        <title>The Natural Products Discovery Center: Release of the First 8490 Sequenced Strains for Exploring Actinobacteria Biosynthetic Diversity.</title>
        <authorList>
            <person name="Kalkreuter E."/>
            <person name="Kautsar S.A."/>
            <person name="Yang D."/>
            <person name="Bader C.D."/>
            <person name="Teijaro C.N."/>
            <person name="Fluegel L."/>
            <person name="Davis C.M."/>
            <person name="Simpson J.R."/>
            <person name="Lauterbach L."/>
            <person name="Steele A.D."/>
            <person name="Gui C."/>
            <person name="Meng S."/>
            <person name="Li G."/>
            <person name="Viehrig K."/>
            <person name="Ye F."/>
            <person name="Su P."/>
            <person name="Kiefer A.F."/>
            <person name="Nichols A."/>
            <person name="Cepeda A.J."/>
            <person name="Yan W."/>
            <person name="Fan B."/>
            <person name="Jiang Y."/>
            <person name="Adhikari A."/>
            <person name="Zheng C.-J."/>
            <person name="Schuster L."/>
            <person name="Cowan T.M."/>
            <person name="Smanski M.J."/>
            <person name="Chevrette M.G."/>
            <person name="De Carvalho L.P.S."/>
            <person name="Shen B."/>
        </authorList>
    </citation>
    <scope>NUCLEOTIDE SEQUENCE [LARGE SCALE GENOMIC DNA]</scope>
    <source>
        <strain evidence="3 4">NPDC018013</strain>
    </source>
</reference>
<comment type="caution">
    <text evidence="3">The sequence shown here is derived from an EMBL/GenBank/DDBJ whole genome shotgun (WGS) entry which is preliminary data.</text>
</comment>